<dbReference type="PANTHER" id="PTHR30346">
    <property type="entry name" value="TRANSCRIPTIONAL DUAL REGULATOR HCAR-RELATED"/>
    <property type="match status" value="1"/>
</dbReference>
<name>A0A2A2SI14_9SPHN</name>
<dbReference type="InterPro" id="IPR036390">
    <property type="entry name" value="WH_DNA-bd_sf"/>
</dbReference>
<dbReference type="InterPro" id="IPR036388">
    <property type="entry name" value="WH-like_DNA-bd_sf"/>
</dbReference>
<keyword evidence="3 7" id="KW-0238">DNA-binding</keyword>
<keyword evidence="2" id="KW-0805">Transcription regulation</keyword>
<dbReference type="GO" id="GO:0032993">
    <property type="term" value="C:protein-DNA complex"/>
    <property type="evidence" value="ECO:0007669"/>
    <property type="project" value="TreeGrafter"/>
</dbReference>
<dbReference type="Pfam" id="PF00126">
    <property type="entry name" value="HTH_1"/>
    <property type="match status" value="1"/>
</dbReference>
<keyword evidence="4" id="KW-0010">Activator</keyword>
<dbReference type="PANTHER" id="PTHR30346:SF26">
    <property type="entry name" value="HYDROGEN PEROXIDE-INDUCIBLE GENES ACTIVATOR"/>
    <property type="match status" value="1"/>
</dbReference>
<dbReference type="GO" id="GO:0003700">
    <property type="term" value="F:DNA-binding transcription factor activity"/>
    <property type="evidence" value="ECO:0007669"/>
    <property type="project" value="InterPro"/>
</dbReference>
<evidence type="ECO:0000256" key="4">
    <source>
        <dbReference type="ARBA" id="ARBA00023159"/>
    </source>
</evidence>
<reference evidence="8" key="1">
    <citation type="submission" date="2017-09" db="EMBL/GenBank/DDBJ databases">
        <authorList>
            <person name="Feng G."/>
            <person name="Zhu H."/>
        </authorList>
    </citation>
    <scope>NUCLEOTIDE SEQUENCE [LARGE SCALE GENOMIC DNA]</scope>
    <source>
        <strain evidence="8">1PNM-20</strain>
    </source>
</reference>
<accession>A0A2A2SI14</accession>
<dbReference type="PRINTS" id="PR00039">
    <property type="entry name" value="HTHLYSR"/>
</dbReference>
<dbReference type="RefSeq" id="WP_095997369.1">
    <property type="nucleotide sequence ID" value="NZ_NSLI01000002.1"/>
</dbReference>
<proteinExistence type="inferred from homology"/>
<evidence type="ECO:0000256" key="1">
    <source>
        <dbReference type="ARBA" id="ARBA00009437"/>
    </source>
</evidence>
<dbReference type="CDD" id="cd08411">
    <property type="entry name" value="PBP2_OxyR"/>
    <property type="match status" value="1"/>
</dbReference>
<sequence>MPTLRQLSYLVTLADCGSFVHASRLANVSQPTLSQQIKALEDRLRVKLVDRGTSGAILTPIGRSIVAKARGVLSEVRDIEALAASASDQLSGTLRLGTTPTLGPYLLSPMIAELHRIAPELRLYIREGIPDQQALELSRGELDVHLGPLPIVGDDLAVEPLFREPLLLVCAVDCELATGRVLEPADLAGQPVISLDARHHFHRQTAEIAKSYGMRLSPDYEGTSLDSLHQMAASGLGLTVLPALYLASDVGGSTGLAVLKVAGWKAHRSVALAWRQSSSMAPAFRIIAEQVQAAARLILDPIVAA</sequence>
<evidence type="ECO:0000256" key="3">
    <source>
        <dbReference type="ARBA" id="ARBA00023125"/>
    </source>
</evidence>
<dbReference type="Pfam" id="PF03466">
    <property type="entry name" value="LysR_substrate"/>
    <property type="match status" value="1"/>
</dbReference>
<dbReference type="Gene3D" id="1.10.10.10">
    <property type="entry name" value="Winged helix-like DNA-binding domain superfamily/Winged helix DNA-binding domain"/>
    <property type="match status" value="1"/>
</dbReference>
<dbReference type="FunFam" id="1.10.10.10:FF:000001">
    <property type="entry name" value="LysR family transcriptional regulator"/>
    <property type="match status" value="1"/>
</dbReference>
<protein>
    <submittedName>
        <fullName evidence="7">DNA-binding transcriptional regulator OxyR</fullName>
    </submittedName>
</protein>
<dbReference type="OrthoDB" id="9775392at2"/>
<dbReference type="Gene3D" id="3.40.190.10">
    <property type="entry name" value="Periplasmic binding protein-like II"/>
    <property type="match status" value="2"/>
</dbReference>
<comment type="caution">
    <text evidence="7">The sequence shown here is derived from an EMBL/GenBank/DDBJ whole genome shotgun (WGS) entry which is preliminary data.</text>
</comment>
<dbReference type="GO" id="GO:0003677">
    <property type="term" value="F:DNA binding"/>
    <property type="evidence" value="ECO:0007669"/>
    <property type="project" value="UniProtKB-KW"/>
</dbReference>
<dbReference type="SUPFAM" id="SSF46785">
    <property type="entry name" value="Winged helix' DNA-binding domain"/>
    <property type="match status" value="1"/>
</dbReference>
<dbReference type="AlphaFoldDB" id="A0A2A2SI14"/>
<organism evidence="7 8">
    <name type="scientific">Sphingomonas lenta</name>
    <dbReference type="NCBI Taxonomy" id="1141887"/>
    <lineage>
        <taxon>Bacteria</taxon>
        <taxon>Pseudomonadati</taxon>
        <taxon>Pseudomonadota</taxon>
        <taxon>Alphaproteobacteria</taxon>
        <taxon>Sphingomonadales</taxon>
        <taxon>Sphingomonadaceae</taxon>
        <taxon>Sphingomonas</taxon>
    </lineage>
</organism>
<dbReference type="Proteomes" id="UP000218151">
    <property type="component" value="Unassembled WGS sequence"/>
</dbReference>
<comment type="similarity">
    <text evidence="1">Belongs to the LysR transcriptional regulatory family.</text>
</comment>
<feature type="domain" description="HTH lysR-type" evidence="6">
    <location>
        <begin position="2"/>
        <end position="59"/>
    </location>
</feature>
<dbReference type="InterPro" id="IPR005119">
    <property type="entry name" value="LysR_subst-bd"/>
</dbReference>
<keyword evidence="8" id="KW-1185">Reference proteome</keyword>
<dbReference type="PROSITE" id="PS50931">
    <property type="entry name" value="HTH_LYSR"/>
    <property type="match status" value="1"/>
</dbReference>
<evidence type="ECO:0000313" key="8">
    <source>
        <dbReference type="Proteomes" id="UP000218151"/>
    </source>
</evidence>
<dbReference type="EMBL" id="NSLI01000002">
    <property type="protein sequence ID" value="PAX08858.1"/>
    <property type="molecule type" value="Genomic_DNA"/>
</dbReference>
<evidence type="ECO:0000259" key="6">
    <source>
        <dbReference type="PROSITE" id="PS50931"/>
    </source>
</evidence>
<evidence type="ECO:0000256" key="5">
    <source>
        <dbReference type="ARBA" id="ARBA00023163"/>
    </source>
</evidence>
<dbReference type="SUPFAM" id="SSF53850">
    <property type="entry name" value="Periplasmic binding protein-like II"/>
    <property type="match status" value="1"/>
</dbReference>
<evidence type="ECO:0000313" key="7">
    <source>
        <dbReference type="EMBL" id="PAX08858.1"/>
    </source>
</evidence>
<gene>
    <name evidence="7" type="ORF">CKY28_05755</name>
</gene>
<keyword evidence="5" id="KW-0804">Transcription</keyword>
<dbReference type="InterPro" id="IPR000847">
    <property type="entry name" value="LysR_HTH_N"/>
</dbReference>
<evidence type="ECO:0000256" key="2">
    <source>
        <dbReference type="ARBA" id="ARBA00023015"/>
    </source>
</evidence>